<dbReference type="VEuPathDB" id="VectorBase:AFUN006539"/>
<protein>
    <recommendedName>
        <fullName evidence="7">DUF659 domain-containing protein</fullName>
    </recommendedName>
</protein>
<organism evidence="6">
    <name type="scientific">Anopheles funestus</name>
    <name type="common">African malaria mosquito</name>
    <dbReference type="NCBI Taxonomy" id="62324"/>
    <lineage>
        <taxon>Eukaryota</taxon>
        <taxon>Metazoa</taxon>
        <taxon>Ecdysozoa</taxon>
        <taxon>Arthropoda</taxon>
        <taxon>Hexapoda</taxon>
        <taxon>Insecta</taxon>
        <taxon>Pterygota</taxon>
        <taxon>Neoptera</taxon>
        <taxon>Endopterygota</taxon>
        <taxon>Diptera</taxon>
        <taxon>Nematocera</taxon>
        <taxon>Culicoidea</taxon>
        <taxon>Culicidae</taxon>
        <taxon>Anophelinae</taxon>
        <taxon>Anopheles</taxon>
    </lineage>
</organism>
<dbReference type="EnsemblMetazoa" id="AFUN006539-RA">
    <property type="protein sequence ID" value="AFUN006539-PA"/>
    <property type="gene ID" value="AFUN006539"/>
</dbReference>
<evidence type="ECO:0000256" key="4">
    <source>
        <dbReference type="ARBA" id="ARBA00022833"/>
    </source>
</evidence>
<name>A0A182RJX1_ANOFN</name>
<dbReference type="GO" id="GO:0005634">
    <property type="term" value="C:nucleus"/>
    <property type="evidence" value="ECO:0007669"/>
    <property type="project" value="UniProtKB-SubCell"/>
</dbReference>
<keyword evidence="5" id="KW-0539">Nucleus</keyword>
<sequence>MGSTNHQHDASDFKELFRTICPSYVLPNRKTFSNAMLDKHYENLLGKVQNSLKNAKAVCLTYDGWKDLNNASFLAATAHFTHEGDCTLQSYC</sequence>
<dbReference type="STRING" id="62324.A0A182RJX1"/>
<comment type="subcellular location">
    <subcellularLocation>
        <location evidence="1">Nucleus</location>
    </subcellularLocation>
</comment>
<dbReference type="GO" id="GO:0008270">
    <property type="term" value="F:zinc ion binding"/>
    <property type="evidence" value="ECO:0007669"/>
    <property type="project" value="UniProtKB-KW"/>
</dbReference>
<keyword evidence="2" id="KW-0479">Metal-binding</keyword>
<accession>A0A182RJX1</accession>
<dbReference type="AlphaFoldDB" id="A0A182RJX1"/>
<evidence type="ECO:0000256" key="2">
    <source>
        <dbReference type="ARBA" id="ARBA00022723"/>
    </source>
</evidence>
<evidence type="ECO:0000256" key="1">
    <source>
        <dbReference type="ARBA" id="ARBA00004123"/>
    </source>
</evidence>
<keyword evidence="3" id="KW-0863">Zinc-finger</keyword>
<dbReference type="PANTHER" id="PTHR46481">
    <property type="entry name" value="ZINC FINGER BED DOMAIN-CONTAINING PROTEIN 4"/>
    <property type="match status" value="1"/>
</dbReference>
<reference evidence="6" key="1">
    <citation type="submission" date="2020-05" db="UniProtKB">
        <authorList>
            <consortium name="EnsemblMetazoa"/>
        </authorList>
    </citation>
    <scope>IDENTIFICATION</scope>
    <source>
        <strain evidence="6">FUMOZ</strain>
    </source>
</reference>
<evidence type="ECO:0000256" key="5">
    <source>
        <dbReference type="ARBA" id="ARBA00023242"/>
    </source>
</evidence>
<evidence type="ECO:0008006" key="7">
    <source>
        <dbReference type="Google" id="ProtNLM"/>
    </source>
</evidence>
<dbReference type="PANTHER" id="PTHR46481:SF10">
    <property type="entry name" value="ZINC FINGER BED DOMAIN-CONTAINING PROTEIN 39"/>
    <property type="match status" value="1"/>
</dbReference>
<proteinExistence type="predicted"/>
<keyword evidence="4" id="KW-0862">Zinc</keyword>
<dbReference type="VEuPathDB" id="VectorBase:AFUN2_012944"/>
<evidence type="ECO:0000256" key="3">
    <source>
        <dbReference type="ARBA" id="ARBA00022771"/>
    </source>
</evidence>
<dbReference type="InterPro" id="IPR052035">
    <property type="entry name" value="ZnF_BED_domain_contain"/>
</dbReference>
<evidence type="ECO:0000313" key="6">
    <source>
        <dbReference type="EnsemblMetazoa" id="AFUN006539-PA"/>
    </source>
</evidence>